<dbReference type="PANTHER" id="PTHR36206">
    <property type="entry name" value="ASPERCRYPTIN BIOSYNTHESIS CLUSTER-SPECIFIC TRANSCRIPTION REGULATOR ATNN-RELATED"/>
    <property type="match status" value="1"/>
</dbReference>
<evidence type="ECO:0000256" key="7">
    <source>
        <dbReference type="SAM" id="MobiDB-lite"/>
    </source>
</evidence>
<dbReference type="Pfam" id="PF00172">
    <property type="entry name" value="Zn_clus"/>
    <property type="match status" value="1"/>
</dbReference>
<dbReference type="InterPro" id="IPR036864">
    <property type="entry name" value="Zn2-C6_fun-type_DNA-bd_sf"/>
</dbReference>
<keyword evidence="4" id="KW-0238">DNA-binding</keyword>
<keyword evidence="3" id="KW-0805">Transcription regulation</keyword>
<keyword evidence="5" id="KW-0804">Transcription</keyword>
<dbReference type="CDD" id="cd00067">
    <property type="entry name" value="GAL4"/>
    <property type="match status" value="1"/>
</dbReference>
<keyword evidence="1" id="KW-0479">Metal-binding</keyword>
<dbReference type="SUPFAM" id="SSF57701">
    <property type="entry name" value="Zn2/Cys6 DNA-binding domain"/>
    <property type="match status" value="1"/>
</dbReference>
<dbReference type="Proteomes" id="UP000289323">
    <property type="component" value="Unassembled WGS sequence"/>
</dbReference>
<feature type="domain" description="Zn(2)-C6 fungal-type" evidence="8">
    <location>
        <begin position="304"/>
        <end position="332"/>
    </location>
</feature>
<keyword evidence="2" id="KW-0862">Zinc</keyword>
<proteinExistence type="predicted"/>
<evidence type="ECO:0000256" key="6">
    <source>
        <dbReference type="ARBA" id="ARBA00023242"/>
    </source>
</evidence>
<feature type="compositionally biased region" description="Pro residues" evidence="7">
    <location>
        <begin position="162"/>
        <end position="179"/>
    </location>
</feature>
<dbReference type="InterPro" id="IPR052360">
    <property type="entry name" value="Transcr_Regulatory_Proteins"/>
</dbReference>
<evidence type="ECO:0000256" key="2">
    <source>
        <dbReference type="ARBA" id="ARBA00022833"/>
    </source>
</evidence>
<protein>
    <submittedName>
        <fullName evidence="9">4ec6bb07-02d7-451f-a3a0-eda064ac94af</fullName>
    </submittedName>
</protein>
<sequence>MAQPPEAAPSRLQLSLDSDPAAAQPRLQTSLDALGGQKYYHHDQPQHNGQRQQQQQQQQQQPHQEPPVGAQPSEAPRTWDSPGIGSAGTHSIGDGQRGRSSGVGGETAGVDAVSTVNGSSINHASAAGRLADPAAAIRDGRSETHQNGGAIVPSLPDMSNAQPPPGPARQPVTYAPPPPAYPSAGIPPVPQYVYSPHSIPAADPYRPSPTTLPSMRTLDPRQAHGQTQHGLPLGTHLGSPMAPAPPPAPAHMGYYNVHPHTPIYGLTDPHSMRFALGPGLAHDPRIALSGGRHKKEIKRRTKTGCLTCRKRRIKCDEAHPTCNNCKKSKRECLGYDPIFKQQQGPAAIQPAPSTQAPVPPAAAAAVPAPAPSLPSSVPHPYQGASYPPPLPSSIPAADPVRSTAPQSTSAKPEAGYDYSTAIDPALQGGDAAGATGSRAPRYPQNNVAVGTVQATGDSIHSRAKKMKVDELIALGGAAPVPSGSPPSPEMVDEITKLYYEIYVPGLASFFETQWYDFAKRQAPSTNPAAVLHSNQSLVSLFALFIQTISKISSTDPADLVQSSHLETSVVWSLARLPLTVNSGEPRQCPDPYPAQDDLWETRGRLQVFETLITGETLTANPLTRPPPPAADNVHSLRQNELEFWYQLADYLLQDHATASAAHVAARERCLSVMRALLDGRENRDVLYSIAVLREYTAHWDACWNEQTAPSHLQEADARSRLAVATRFIRDESTSTGGTTNVVRRFADLAYRAFVRPGVNVDRSRGSYSGS</sequence>
<evidence type="ECO:0000256" key="4">
    <source>
        <dbReference type="ARBA" id="ARBA00023125"/>
    </source>
</evidence>
<evidence type="ECO:0000256" key="1">
    <source>
        <dbReference type="ARBA" id="ARBA00022723"/>
    </source>
</evidence>
<evidence type="ECO:0000313" key="9">
    <source>
        <dbReference type="EMBL" id="SPQ23939.1"/>
    </source>
</evidence>
<dbReference type="EMBL" id="OUUZ01000011">
    <property type="protein sequence ID" value="SPQ23939.1"/>
    <property type="molecule type" value="Genomic_DNA"/>
</dbReference>
<feature type="region of interest" description="Disordered" evidence="7">
    <location>
        <begin position="200"/>
        <end position="245"/>
    </location>
</feature>
<evidence type="ECO:0000256" key="3">
    <source>
        <dbReference type="ARBA" id="ARBA00023015"/>
    </source>
</evidence>
<dbReference type="GO" id="GO:0003677">
    <property type="term" value="F:DNA binding"/>
    <property type="evidence" value="ECO:0007669"/>
    <property type="project" value="UniProtKB-KW"/>
</dbReference>
<feature type="region of interest" description="Disordered" evidence="7">
    <location>
        <begin position="143"/>
        <end position="179"/>
    </location>
</feature>
<name>A0A3S4AR85_9PEZI</name>
<gene>
    <name evidence="9" type="ORF">TT172_LOCUS6358</name>
</gene>
<dbReference type="GO" id="GO:0000981">
    <property type="term" value="F:DNA-binding transcription factor activity, RNA polymerase II-specific"/>
    <property type="evidence" value="ECO:0007669"/>
    <property type="project" value="InterPro"/>
</dbReference>
<keyword evidence="6" id="KW-0539">Nucleus</keyword>
<feature type="region of interest" description="Disordered" evidence="7">
    <location>
        <begin position="343"/>
        <end position="415"/>
    </location>
</feature>
<dbReference type="AlphaFoldDB" id="A0A3S4AR85"/>
<feature type="compositionally biased region" description="Low complexity" evidence="7">
    <location>
        <begin position="343"/>
        <end position="380"/>
    </location>
</feature>
<organism evidence="9 10">
    <name type="scientific">Thermothielavioides terrestris</name>
    <dbReference type="NCBI Taxonomy" id="2587410"/>
    <lineage>
        <taxon>Eukaryota</taxon>
        <taxon>Fungi</taxon>
        <taxon>Dikarya</taxon>
        <taxon>Ascomycota</taxon>
        <taxon>Pezizomycotina</taxon>
        <taxon>Sordariomycetes</taxon>
        <taxon>Sordariomycetidae</taxon>
        <taxon>Sordariales</taxon>
        <taxon>Chaetomiaceae</taxon>
        <taxon>Thermothielavioides</taxon>
    </lineage>
</organism>
<feature type="compositionally biased region" description="Low complexity" evidence="7">
    <location>
        <begin position="46"/>
        <end position="67"/>
    </location>
</feature>
<dbReference type="InterPro" id="IPR001138">
    <property type="entry name" value="Zn2Cys6_DnaBD"/>
</dbReference>
<reference evidence="9 10" key="1">
    <citation type="submission" date="2018-04" db="EMBL/GenBank/DDBJ databases">
        <authorList>
            <person name="Huttner S."/>
            <person name="Dainat J."/>
        </authorList>
    </citation>
    <scope>NUCLEOTIDE SEQUENCE [LARGE SCALE GENOMIC DNA]</scope>
</reference>
<dbReference type="PANTHER" id="PTHR36206:SF13">
    <property type="entry name" value="TRANSCRIPTIONAL REGULATORY PROTEIN MOC3"/>
    <property type="match status" value="1"/>
</dbReference>
<dbReference type="PROSITE" id="PS00463">
    <property type="entry name" value="ZN2_CY6_FUNGAL_1"/>
    <property type="match status" value="1"/>
</dbReference>
<evidence type="ECO:0000313" key="10">
    <source>
        <dbReference type="Proteomes" id="UP000289323"/>
    </source>
</evidence>
<dbReference type="GO" id="GO:0008270">
    <property type="term" value="F:zinc ion binding"/>
    <property type="evidence" value="ECO:0007669"/>
    <property type="project" value="InterPro"/>
</dbReference>
<dbReference type="Gene3D" id="4.10.240.10">
    <property type="entry name" value="Zn(2)-C6 fungal-type DNA-binding domain"/>
    <property type="match status" value="1"/>
</dbReference>
<feature type="region of interest" description="Disordered" evidence="7">
    <location>
        <begin position="1"/>
        <end position="111"/>
    </location>
</feature>
<dbReference type="SMART" id="SM00066">
    <property type="entry name" value="GAL4"/>
    <property type="match status" value="1"/>
</dbReference>
<accession>A0A3S4AR85</accession>
<dbReference type="PROSITE" id="PS50048">
    <property type="entry name" value="ZN2_CY6_FUNGAL_2"/>
    <property type="match status" value="1"/>
</dbReference>
<evidence type="ECO:0000256" key="5">
    <source>
        <dbReference type="ARBA" id="ARBA00023163"/>
    </source>
</evidence>
<evidence type="ECO:0000259" key="8">
    <source>
        <dbReference type="PROSITE" id="PS50048"/>
    </source>
</evidence>